<dbReference type="GO" id="GO:0032259">
    <property type="term" value="P:methylation"/>
    <property type="evidence" value="ECO:0007669"/>
    <property type="project" value="UniProtKB-KW"/>
</dbReference>
<dbReference type="Pfam" id="PF05050">
    <property type="entry name" value="Methyltransf_21"/>
    <property type="match status" value="1"/>
</dbReference>
<keyword evidence="2 3" id="KW-0802">TPR repeat</keyword>
<dbReference type="Pfam" id="PF13432">
    <property type="entry name" value="TPR_16"/>
    <property type="match status" value="1"/>
</dbReference>
<proteinExistence type="predicted"/>
<feature type="repeat" description="TPR" evidence="3">
    <location>
        <begin position="38"/>
        <end position="71"/>
    </location>
</feature>
<feature type="repeat" description="TPR" evidence="3">
    <location>
        <begin position="4"/>
        <end position="37"/>
    </location>
</feature>
<evidence type="ECO:0000259" key="4">
    <source>
        <dbReference type="Pfam" id="PF05050"/>
    </source>
</evidence>
<dbReference type="GO" id="GO:0008168">
    <property type="term" value="F:methyltransferase activity"/>
    <property type="evidence" value="ECO:0007669"/>
    <property type="project" value="UniProtKB-KW"/>
</dbReference>
<evidence type="ECO:0000313" key="6">
    <source>
        <dbReference type="Proteomes" id="UP001235303"/>
    </source>
</evidence>
<evidence type="ECO:0000313" key="5">
    <source>
        <dbReference type="EMBL" id="MDJ1168765.1"/>
    </source>
</evidence>
<keyword evidence="6" id="KW-1185">Reference proteome</keyword>
<dbReference type="PANTHER" id="PTHR44943:SF8">
    <property type="entry name" value="TPR REPEAT-CONTAINING PROTEIN MJ0263"/>
    <property type="match status" value="1"/>
</dbReference>
<dbReference type="InterPro" id="IPR011990">
    <property type="entry name" value="TPR-like_helical_dom_sf"/>
</dbReference>
<feature type="repeat" description="TPR" evidence="3">
    <location>
        <begin position="208"/>
        <end position="241"/>
    </location>
</feature>
<dbReference type="Gene3D" id="3.40.50.150">
    <property type="entry name" value="Vaccinia Virus protein VP39"/>
    <property type="match status" value="1"/>
</dbReference>
<evidence type="ECO:0000256" key="1">
    <source>
        <dbReference type="ARBA" id="ARBA00022737"/>
    </source>
</evidence>
<name>A0ABT7APD6_9CYAN</name>
<dbReference type="Proteomes" id="UP001235303">
    <property type="component" value="Unassembled WGS sequence"/>
</dbReference>
<reference evidence="5 6" key="1">
    <citation type="submission" date="2023-01" db="EMBL/GenBank/DDBJ databases">
        <title>Novel diversity within Roseofilum (Cyanobacteria; Desertifilaceae) from marine benthic mats with descriptions of four novel species.</title>
        <authorList>
            <person name="Wang Y."/>
            <person name="Berthold D.E."/>
            <person name="Hu J."/>
            <person name="Lefler F.W."/>
            <person name="Laughinghouse H.D. IV."/>
        </authorList>
    </citation>
    <scope>NUCLEOTIDE SEQUENCE [LARGE SCALE GENOMIC DNA]</scope>
    <source>
        <strain evidence="5 6">BLCC-M154</strain>
    </source>
</reference>
<accession>A0ABT7APD6</accession>
<dbReference type="Gene3D" id="1.25.40.10">
    <property type="entry name" value="Tetratricopeptide repeat domain"/>
    <property type="match status" value="2"/>
</dbReference>
<dbReference type="InterPro" id="IPR019734">
    <property type="entry name" value="TPR_rpt"/>
</dbReference>
<sequence length="481" mass="55331">MVNINQQFQQAYQYQREGNLEAARRGYERVLELNPQHISSLVNLGVLYKKQGEYQQAARLYHQVLQQKPNHVIAHYNLALIYELQGQLSEAVRHYSHGLLFQPMDENLRERLQKVLVAVGSFQSDRPLYEQALHQVSLSLSSFRELIEFLRQQECLEVAIALLEAAIEQYPDRPGLYAMLGGIYNQIGNYTASIKAFQQAIALSPQDPNYIQSLGITFAKQEQWEAAKPYLEQALSLSPHLRKTQRWLNFVNVVCGDRPQVEFISHNQTIQFQITGKNLDVELTQVNDRQFYEQPELNFIHQTLKRRSVIVDVGANSGNHLVYFAKILGAEIVIPIEFQPDIIAALKTNIALNQITNIDLSKLGYAVGKIRSRAQLQNHPTGDLCLTELKPDPRGTLEVLPLDQLITSRVDFLKMDVQGLEIEVLEGAEGLFQQFQPDGLIEVTKKNQPSFFNFLERLNYKIIKEFREWNYSNFYIQSRVE</sequence>
<dbReference type="PANTHER" id="PTHR44943">
    <property type="entry name" value="CELLULOSE SYNTHASE OPERON PROTEIN C"/>
    <property type="match status" value="1"/>
</dbReference>
<evidence type="ECO:0000256" key="3">
    <source>
        <dbReference type="PROSITE-ProRule" id="PRU00339"/>
    </source>
</evidence>
<comment type="caution">
    <text evidence="5">The sequence shown here is derived from an EMBL/GenBank/DDBJ whole genome shotgun (WGS) entry which is preliminary data.</text>
</comment>
<dbReference type="Pfam" id="PF13174">
    <property type="entry name" value="TPR_6"/>
    <property type="match status" value="1"/>
</dbReference>
<dbReference type="PROSITE" id="PS50005">
    <property type="entry name" value="TPR"/>
    <property type="match status" value="5"/>
</dbReference>
<dbReference type="InterPro" id="IPR051685">
    <property type="entry name" value="Ycf3/AcsC/BcsC/TPR_MFPF"/>
</dbReference>
<keyword evidence="5" id="KW-0808">Transferase</keyword>
<keyword evidence="5" id="KW-0489">Methyltransferase</keyword>
<feature type="domain" description="Methyltransferase FkbM" evidence="4">
    <location>
        <begin position="312"/>
        <end position="462"/>
    </location>
</feature>
<evidence type="ECO:0000256" key="2">
    <source>
        <dbReference type="ARBA" id="ARBA00022803"/>
    </source>
</evidence>
<dbReference type="SUPFAM" id="SSF48452">
    <property type="entry name" value="TPR-like"/>
    <property type="match status" value="1"/>
</dbReference>
<feature type="repeat" description="TPR" evidence="3">
    <location>
        <begin position="72"/>
        <end position="105"/>
    </location>
</feature>
<dbReference type="SUPFAM" id="SSF53335">
    <property type="entry name" value="S-adenosyl-L-methionine-dependent methyltransferases"/>
    <property type="match status" value="1"/>
</dbReference>
<dbReference type="SMART" id="SM00028">
    <property type="entry name" value="TPR"/>
    <property type="match status" value="6"/>
</dbReference>
<dbReference type="RefSeq" id="WP_283752528.1">
    <property type="nucleotide sequence ID" value="NZ_JAQOSP010000035.1"/>
</dbReference>
<dbReference type="EMBL" id="JAQOSP010000035">
    <property type="protein sequence ID" value="MDJ1168765.1"/>
    <property type="molecule type" value="Genomic_DNA"/>
</dbReference>
<dbReference type="InterPro" id="IPR006342">
    <property type="entry name" value="FkbM_mtfrase"/>
</dbReference>
<keyword evidence="1" id="KW-0677">Repeat</keyword>
<dbReference type="PROSITE" id="PS50293">
    <property type="entry name" value="TPR_REGION"/>
    <property type="match status" value="1"/>
</dbReference>
<gene>
    <name evidence="5" type="ORF">PMG71_04950</name>
</gene>
<dbReference type="Pfam" id="PF14559">
    <property type="entry name" value="TPR_19"/>
    <property type="match status" value="1"/>
</dbReference>
<feature type="repeat" description="TPR" evidence="3">
    <location>
        <begin position="174"/>
        <end position="207"/>
    </location>
</feature>
<dbReference type="NCBIfam" id="TIGR01444">
    <property type="entry name" value="fkbM_fam"/>
    <property type="match status" value="1"/>
</dbReference>
<protein>
    <submittedName>
        <fullName evidence="5">FkbM family methyltransferase</fullName>
    </submittedName>
</protein>
<dbReference type="InterPro" id="IPR029063">
    <property type="entry name" value="SAM-dependent_MTases_sf"/>
</dbReference>
<organism evidence="5 6">
    <name type="scientific">Roseofilum acuticapitatum BLCC-M154</name>
    <dbReference type="NCBI Taxonomy" id="3022444"/>
    <lineage>
        <taxon>Bacteria</taxon>
        <taxon>Bacillati</taxon>
        <taxon>Cyanobacteriota</taxon>
        <taxon>Cyanophyceae</taxon>
        <taxon>Desertifilales</taxon>
        <taxon>Desertifilaceae</taxon>
        <taxon>Roseofilum</taxon>
        <taxon>Roseofilum acuticapitatum</taxon>
    </lineage>
</organism>